<evidence type="ECO:0000256" key="1">
    <source>
        <dbReference type="ARBA" id="ARBA00006484"/>
    </source>
</evidence>
<proteinExistence type="inferred from homology"/>
<evidence type="ECO:0000313" key="3">
    <source>
        <dbReference type="Proteomes" id="UP001234602"/>
    </source>
</evidence>
<sequence length="94" mass="10309">MDVLVNNAGLQFISPVEDFPVEKRGLVNGVILKGAFLLTKHALPATKHKGRIINISSEHGRILDTYKSSYCTAKFGQIDFTKVIAKLIIQPTDG</sequence>
<accession>A0AAW7I7W6</accession>
<evidence type="ECO:0000313" key="2">
    <source>
        <dbReference type="EMBL" id="MDM5452148.1"/>
    </source>
</evidence>
<dbReference type="PANTHER" id="PTHR42879:SF2">
    <property type="entry name" value="3-OXOACYL-[ACYL-CARRIER-PROTEIN] REDUCTASE FABG"/>
    <property type="match status" value="1"/>
</dbReference>
<dbReference type="SUPFAM" id="SSF51735">
    <property type="entry name" value="NAD(P)-binding Rossmann-fold domains"/>
    <property type="match status" value="1"/>
</dbReference>
<dbReference type="InterPro" id="IPR036291">
    <property type="entry name" value="NAD(P)-bd_dom_sf"/>
</dbReference>
<dbReference type="EMBL" id="JAUCEY010000008">
    <property type="protein sequence ID" value="MDM5452148.1"/>
    <property type="molecule type" value="Genomic_DNA"/>
</dbReference>
<comment type="caution">
    <text evidence="2">The sequence shown here is derived from an EMBL/GenBank/DDBJ whole genome shotgun (WGS) entry which is preliminary data.</text>
</comment>
<protein>
    <submittedName>
        <fullName evidence="2">SDR family NAD(P)-dependent oxidoreductase</fullName>
    </submittedName>
</protein>
<comment type="similarity">
    <text evidence="1">Belongs to the short-chain dehydrogenases/reductases (SDR) family.</text>
</comment>
<dbReference type="InterPro" id="IPR050259">
    <property type="entry name" value="SDR"/>
</dbReference>
<organism evidence="2 3">
    <name type="scientific">Peribacillus simplex</name>
    <dbReference type="NCBI Taxonomy" id="1478"/>
    <lineage>
        <taxon>Bacteria</taxon>
        <taxon>Bacillati</taxon>
        <taxon>Bacillota</taxon>
        <taxon>Bacilli</taxon>
        <taxon>Bacillales</taxon>
        <taxon>Bacillaceae</taxon>
        <taxon>Peribacillus</taxon>
    </lineage>
</organism>
<dbReference type="AlphaFoldDB" id="A0AAW7I7W6"/>
<reference evidence="2" key="1">
    <citation type="submission" date="2023-06" db="EMBL/GenBank/DDBJ databases">
        <title>Comparative genomics of Bacillaceae isolates and their secondary metabolite potential.</title>
        <authorList>
            <person name="Song L."/>
            <person name="Nielsen L.J."/>
            <person name="Mohite O."/>
            <person name="Xu X."/>
            <person name="Weber T."/>
            <person name="Kovacs A.T."/>
        </authorList>
    </citation>
    <scope>NUCLEOTIDE SEQUENCE</scope>
    <source>
        <strain evidence="2">D8_B_37</strain>
    </source>
</reference>
<dbReference type="Pfam" id="PF00106">
    <property type="entry name" value="adh_short"/>
    <property type="match status" value="1"/>
</dbReference>
<gene>
    <name evidence="2" type="ORF">QUF89_08060</name>
</gene>
<dbReference type="Proteomes" id="UP001234602">
    <property type="component" value="Unassembled WGS sequence"/>
</dbReference>
<dbReference type="InterPro" id="IPR002347">
    <property type="entry name" value="SDR_fam"/>
</dbReference>
<dbReference type="Gene3D" id="3.40.50.720">
    <property type="entry name" value="NAD(P)-binding Rossmann-like Domain"/>
    <property type="match status" value="1"/>
</dbReference>
<name>A0AAW7I7W6_9BACI</name>
<dbReference type="RefSeq" id="WP_289319727.1">
    <property type="nucleotide sequence ID" value="NZ_JAUCEY010000008.1"/>
</dbReference>
<dbReference type="PANTHER" id="PTHR42879">
    <property type="entry name" value="3-OXOACYL-(ACYL-CARRIER-PROTEIN) REDUCTASE"/>
    <property type="match status" value="1"/>
</dbReference>